<reference evidence="3 4" key="1">
    <citation type="journal article" date="2017" name="Gene Rep">
        <title>The ribosomal RNA operon (rrn) of Campylobacter concisus supports molecular typing to genomospecies level.</title>
        <authorList>
            <person name="Huq M."/>
            <person name="Van T.T.H."/>
            <person name="Gurtler V."/>
            <person name="Elshagmani E."/>
            <person name="Allemailem K.S."/>
            <person name="Smooker P.M."/>
            <person name="Istivan T.S."/>
        </authorList>
    </citation>
    <scope>NUCLEOTIDE SEQUENCE [LARGE SCALE GENOMIC DNA]</scope>
    <source>
        <strain evidence="3 4">RCH 26</strain>
    </source>
</reference>
<dbReference type="Pfam" id="PF22725">
    <property type="entry name" value="GFO_IDH_MocA_C3"/>
    <property type="match status" value="1"/>
</dbReference>
<gene>
    <name evidence="3" type="ORF">A3835_09015</name>
</gene>
<comment type="caution">
    <text evidence="3">The sequence shown here is derived from an EMBL/GenBank/DDBJ whole genome shotgun (WGS) entry which is preliminary data.</text>
</comment>
<dbReference type="InterPro" id="IPR036291">
    <property type="entry name" value="NAD(P)-bd_dom_sf"/>
</dbReference>
<evidence type="ECO:0000313" key="3">
    <source>
        <dbReference type="EMBL" id="ORI09846.1"/>
    </source>
</evidence>
<dbReference type="InterPro" id="IPR051450">
    <property type="entry name" value="Gfo/Idh/MocA_Oxidoreductases"/>
</dbReference>
<organism evidence="3 4">
    <name type="scientific">Campylobacter concisus</name>
    <dbReference type="NCBI Taxonomy" id="199"/>
    <lineage>
        <taxon>Bacteria</taxon>
        <taxon>Pseudomonadati</taxon>
        <taxon>Campylobacterota</taxon>
        <taxon>Epsilonproteobacteria</taxon>
        <taxon>Campylobacterales</taxon>
        <taxon>Campylobacteraceae</taxon>
        <taxon>Campylobacter</taxon>
    </lineage>
</organism>
<feature type="domain" description="Gfo/Idh/MocA-like oxidoreductase N-terminal" evidence="1">
    <location>
        <begin position="4"/>
        <end position="92"/>
    </location>
</feature>
<dbReference type="Gene3D" id="3.40.50.720">
    <property type="entry name" value="NAD(P)-binding Rossmann-like Domain"/>
    <property type="match status" value="1"/>
</dbReference>
<dbReference type="PANTHER" id="PTHR43377:SF1">
    <property type="entry name" value="BILIVERDIN REDUCTASE A"/>
    <property type="match status" value="1"/>
</dbReference>
<dbReference type="GO" id="GO:0000166">
    <property type="term" value="F:nucleotide binding"/>
    <property type="evidence" value="ECO:0007669"/>
    <property type="project" value="InterPro"/>
</dbReference>
<dbReference type="InterPro" id="IPR000683">
    <property type="entry name" value="Gfo/Idh/MocA-like_OxRdtase_N"/>
</dbReference>
<name>A0A1X0U4M1_9BACT</name>
<dbReference type="Pfam" id="PF01408">
    <property type="entry name" value="GFO_IDH_MocA"/>
    <property type="match status" value="1"/>
</dbReference>
<dbReference type="SUPFAM" id="SSF51735">
    <property type="entry name" value="NAD(P)-binding Rossmann-fold domains"/>
    <property type="match status" value="1"/>
</dbReference>
<evidence type="ECO:0000259" key="1">
    <source>
        <dbReference type="Pfam" id="PF01408"/>
    </source>
</evidence>
<dbReference type="EMBL" id="LVWL01000004">
    <property type="protein sequence ID" value="ORI09846.1"/>
    <property type="molecule type" value="Genomic_DNA"/>
</dbReference>
<dbReference type="Gene3D" id="3.30.360.10">
    <property type="entry name" value="Dihydrodipicolinate Reductase, domain 2"/>
    <property type="match status" value="1"/>
</dbReference>
<proteinExistence type="predicted"/>
<evidence type="ECO:0000259" key="2">
    <source>
        <dbReference type="Pfam" id="PF22725"/>
    </source>
</evidence>
<evidence type="ECO:0000313" key="4">
    <source>
        <dbReference type="Proteomes" id="UP000192671"/>
    </source>
</evidence>
<dbReference type="PANTHER" id="PTHR43377">
    <property type="entry name" value="BILIVERDIN REDUCTASE A"/>
    <property type="match status" value="1"/>
</dbReference>
<dbReference type="InterPro" id="IPR055170">
    <property type="entry name" value="GFO_IDH_MocA-like_dom"/>
</dbReference>
<protein>
    <submittedName>
        <fullName evidence="3">Oxidoreductase</fullName>
    </submittedName>
</protein>
<dbReference type="Proteomes" id="UP000192671">
    <property type="component" value="Unassembled WGS sequence"/>
</dbReference>
<dbReference type="AlphaFoldDB" id="A0A1X0U4M1"/>
<accession>A0A1X0U4M1</accession>
<dbReference type="SUPFAM" id="SSF55347">
    <property type="entry name" value="Glyceraldehyde-3-phosphate dehydrogenase-like, C-terminal domain"/>
    <property type="match status" value="1"/>
</dbReference>
<feature type="domain" description="GFO/IDH/MocA-like oxidoreductase" evidence="2">
    <location>
        <begin position="117"/>
        <end position="232"/>
    </location>
</feature>
<sequence>MKLKILIISYGSIGKRHCEVLEALPQIDEICLVTSQNVANKICYKSLEEVSNLDKFDYFVIATPTFLHLQNLKFLDEKVKDKIILCEKPLFEKFYDFTPKNNKIFVGYVLRYHPLLQKLKELLKSEKIFYINASCGQYLPSWRNGDYTKCYSASKEKGGGVLLDLSHELDYTMWLCGKFKSIKSFQDKISNLQITSDDLCLIFGKTNNNVVANISIDYLSHITHRNVRVECEGSTYELDFIKGTLIKQDINRQIFNMPNLAKNEMFLAMHKDVLGEQRYVCGFSEGQDTMDIIDQIQRQNNE</sequence>